<proteinExistence type="predicted"/>
<organism evidence="4 5">
    <name type="scientific">Xenoophorus captivus</name>
    <dbReference type="NCBI Taxonomy" id="1517983"/>
    <lineage>
        <taxon>Eukaryota</taxon>
        <taxon>Metazoa</taxon>
        <taxon>Chordata</taxon>
        <taxon>Craniata</taxon>
        <taxon>Vertebrata</taxon>
        <taxon>Euteleostomi</taxon>
        <taxon>Actinopterygii</taxon>
        <taxon>Neopterygii</taxon>
        <taxon>Teleostei</taxon>
        <taxon>Neoteleostei</taxon>
        <taxon>Acanthomorphata</taxon>
        <taxon>Ovalentaria</taxon>
        <taxon>Atherinomorphae</taxon>
        <taxon>Cyprinodontiformes</taxon>
        <taxon>Goodeidae</taxon>
        <taxon>Xenoophorus</taxon>
    </lineage>
</organism>
<feature type="transmembrane region" description="Helical" evidence="2">
    <location>
        <begin position="16"/>
        <end position="34"/>
    </location>
</feature>
<dbReference type="Proteomes" id="UP001434883">
    <property type="component" value="Unassembled WGS sequence"/>
</dbReference>
<evidence type="ECO:0000313" key="4">
    <source>
        <dbReference type="EMBL" id="MEQ2209393.1"/>
    </source>
</evidence>
<comment type="caution">
    <text evidence="4">The sequence shown here is derived from an EMBL/GenBank/DDBJ whole genome shotgun (WGS) entry which is preliminary data.</text>
</comment>
<dbReference type="Gene3D" id="3.40.50.300">
    <property type="entry name" value="P-loop containing nucleotide triphosphate hydrolases"/>
    <property type="match status" value="1"/>
</dbReference>
<gene>
    <name evidence="4" type="ORF">XENOCAPTIV_029588</name>
</gene>
<keyword evidence="2" id="KW-1133">Transmembrane helix</keyword>
<keyword evidence="2" id="KW-0812">Transmembrane</keyword>
<feature type="coiled-coil region" evidence="1">
    <location>
        <begin position="75"/>
        <end position="120"/>
    </location>
</feature>
<keyword evidence="1" id="KW-0175">Coiled coil</keyword>
<sequence length="126" mass="15096">MAGLEGQGQGHLKFKLNTWIWEMFVSVLILFIPFHRTHMQDLKDVTNNVHYENYRSKKLAAVTCNGSERFCAVFNPKLERRHEQMKRNLEAQYKELEEKRRVFEDEKANWEAQQRILEQQKLDASK</sequence>
<dbReference type="InterPro" id="IPR030379">
    <property type="entry name" value="G_SEPTIN_dom"/>
</dbReference>
<accession>A0ABV0RPC5</accession>
<evidence type="ECO:0000256" key="1">
    <source>
        <dbReference type="SAM" id="Coils"/>
    </source>
</evidence>
<keyword evidence="5" id="KW-1185">Reference proteome</keyword>
<dbReference type="EMBL" id="JAHRIN010051279">
    <property type="protein sequence ID" value="MEQ2209393.1"/>
    <property type="molecule type" value="Genomic_DNA"/>
</dbReference>
<keyword evidence="2" id="KW-0472">Membrane</keyword>
<reference evidence="4 5" key="1">
    <citation type="submission" date="2021-06" db="EMBL/GenBank/DDBJ databases">
        <authorList>
            <person name="Palmer J.M."/>
        </authorList>
    </citation>
    <scope>NUCLEOTIDE SEQUENCE [LARGE SCALE GENOMIC DNA]</scope>
    <source>
        <strain evidence="4 5">XC_2019</strain>
        <tissue evidence="4">Muscle</tissue>
    </source>
</reference>
<evidence type="ECO:0000259" key="3">
    <source>
        <dbReference type="Pfam" id="PF00735"/>
    </source>
</evidence>
<dbReference type="Pfam" id="PF00735">
    <property type="entry name" value="Septin"/>
    <property type="match status" value="1"/>
</dbReference>
<name>A0ABV0RPC5_9TELE</name>
<feature type="domain" description="Septin-type G" evidence="3">
    <location>
        <begin position="36"/>
        <end position="63"/>
    </location>
</feature>
<dbReference type="PANTHER" id="PTHR18884">
    <property type="entry name" value="SEPTIN"/>
    <property type="match status" value="1"/>
</dbReference>
<evidence type="ECO:0000313" key="5">
    <source>
        <dbReference type="Proteomes" id="UP001434883"/>
    </source>
</evidence>
<evidence type="ECO:0000256" key="2">
    <source>
        <dbReference type="SAM" id="Phobius"/>
    </source>
</evidence>
<protein>
    <recommendedName>
        <fullName evidence="3">Septin-type G domain-containing protein</fullName>
    </recommendedName>
</protein>
<dbReference type="InterPro" id="IPR027417">
    <property type="entry name" value="P-loop_NTPase"/>
</dbReference>